<dbReference type="AlphaFoldDB" id="A0AA40DHV6"/>
<dbReference type="Proteomes" id="UP001174997">
    <property type="component" value="Unassembled WGS sequence"/>
</dbReference>
<protein>
    <submittedName>
        <fullName evidence="2">Uncharacterized protein</fullName>
    </submittedName>
</protein>
<dbReference type="PROSITE" id="PS51257">
    <property type="entry name" value="PROKAR_LIPOPROTEIN"/>
    <property type="match status" value="1"/>
</dbReference>
<evidence type="ECO:0000256" key="1">
    <source>
        <dbReference type="SAM" id="MobiDB-lite"/>
    </source>
</evidence>
<keyword evidence="3" id="KW-1185">Reference proteome</keyword>
<name>A0AA40DHV6_9PEZI</name>
<sequence>MAHRREPQPLDTTGLTSCPSTGLTSCPSTGLTSCPSTGLTSCPSTGLTSCPSTGLTACPSKRIAPLDDMPPQLPVKENRRTTRHDRPHLTHPTPSIPNPNLNPNT</sequence>
<reference evidence="2" key="1">
    <citation type="submission" date="2023-06" db="EMBL/GenBank/DDBJ databases">
        <title>Genome-scale phylogeny and comparative genomics of the fungal order Sordariales.</title>
        <authorList>
            <consortium name="Lawrence Berkeley National Laboratory"/>
            <person name="Hensen N."/>
            <person name="Bonometti L."/>
            <person name="Westerberg I."/>
            <person name="Brannstrom I.O."/>
            <person name="Guillou S."/>
            <person name="Cros-Aarteil S."/>
            <person name="Calhoun S."/>
            <person name="Haridas S."/>
            <person name="Kuo A."/>
            <person name="Mondo S."/>
            <person name="Pangilinan J."/>
            <person name="Riley R."/>
            <person name="Labutti K."/>
            <person name="Andreopoulos B."/>
            <person name="Lipzen A."/>
            <person name="Chen C."/>
            <person name="Yanf M."/>
            <person name="Daum C."/>
            <person name="Ng V."/>
            <person name="Clum A."/>
            <person name="Steindorff A."/>
            <person name="Ohm R."/>
            <person name="Martin F."/>
            <person name="Silar P."/>
            <person name="Natvig D."/>
            <person name="Lalanne C."/>
            <person name="Gautier V."/>
            <person name="Ament-Velasquez S.L."/>
            <person name="Kruys A."/>
            <person name="Hutchinson M.I."/>
            <person name="Powell A.J."/>
            <person name="Barry K."/>
            <person name="Miller A.N."/>
            <person name="Grigoriev I.V."/>
            <person name="Debuchy R."/>
            <person name="Gladieux P."/>
            <person name="Thoren M.H."/>
            <person name="Johannesson H."/>
        </authorList>
    </citation>
    <scope>NUCLEOTIDE SEQUENCE</scope>
    <source>
        <strain evidence="2">CBS 307.81</strain>
    </source>
</reference>
<accession>A0AA40DHV6</accession>
<evidence type="ECO:0000313" key="2">
    <source>
        <dbReference type="EMBL" id="KAK0674166.1"/>
    </source>
</evidence>
<gene>
    <name evidence="2" type="ORF">QBC41DRAFT_72316</name>
</gene>
<feature type="region of interest" description="Disordered" evidence="1">
    <location>
        <begin position="1"/>
        <end position="38"/>
    </location>
</feature>
<comment type="caution">
    <text evidence="2">The sequence shown here is derived from an EMBL/GenBank/DDBJ whole genome shotgun (WGS) entry which is preliminary data.</text>
</comment>
<evidence type="ECO:0000313" key="3">
    <source>
        <dbReference type="Proteomes" id="UP001174997"/>
    </source>
</evidence>
<feature type="region of interest" description="Disordered" evidence="1">
    <location>
        <begin position="61"/>
        <end position="105"/>
    </location>
</feature>
<organism evidence="2 3">
    <name type="scientific">Cercophora samala</name>
    <dbReference type="NCBI Taxonomy" id="330535"/>
    <lineage>
        <taxon>Eukaryota</taxon>
        <taxon>Fungi</taxon>
        <taxon>Dikarya</taxon>
        <taxon>Ascomycota</taxon>
        <taxon>Pezizomycotina</taxon>
        <taxon>Sordariomycetes</taxon>
        <taxon>Sordariomycetidae</taxon>
        <taxon>Sordariales</taxon>
        <taxon>Lasiosphaeriaceae</taxon>
        <taxon>Cercophora</taxon>
    </lineage>
</organism>
<feature type="compositionally biased region" description="Polar residues" evidence="1">
    <location>
        <begin position="10"/>
        <end position="38"/>
    </location>
</feature>
<proteinExistence type="predicted"/>
<dbReference type="EMBL" id="JAULSY010000003">
    <property type="protein sequence ID" value="KAK0674166.1"/>
    <property type="molecule type" value="Genomic_DNA"/>
</dbReference>